<name>X1IX09_9ZZZZ</name>
<comment type="caution">
    <text evidence="1">The sequence shown here is derived from an EMBL/GenBank/DDBJ whole genome shotgun (WGS) entry which is preliminary data.</text>
</comment>
<accession>X1IX09</accession>
<dbReference type="EMBL" id="BARU01028439">
    <property type="protein sequence ID" value="GAH70634.1"/>
    <property type="molecule type" value="Genomic_DNA"/>
</dbReference>
<sequence>MVNEQLRKRLEKFTPKIEPEEFPGTTLGGKIGNTLIRFFAKIINATTDWFEERLINFAVGTLITFEKEYSKIAVKLATKMLDIEEIPEELKPFLEEIKEPKSPAGAAIATAFGSAALGGIVGTALTNPLRFLSYALNKLTPNLLVSPEEAILAFRRGKVSPGVLNTILKSYGYSEERQEIKKHALKAVLGMAEVRDLSLRGEIRNKKL</sequence>
<proteinExistence type="predicted"/>
<dbReference type="AlphaFoldDB" id="X1IX09"/>
<organism evidence="1">
    <name type="scientific">marine sediment metagenome</name>
    <dbReference type="NCBI Taxonomy" id="412755"/>
    <lineage>
        <taxon>unclassified sequences</taxon>
        <taxon>metagenomes</taxon>
        <taxon>ecological metagenomes</taxon>
    </lineage>
</organism>
<reference evidence="1" key="1">
    <citation type="journal article" date="2014" name="Front. Microbiol.">
        <title>High frequency of phylogenetically diverse reductive dehalogenase-homologous genes in deep subseafloor sedimentary metagenomes.</title>
        <authorList>
            <person name="Kawai M."/>
            <person name="Futagami T."/>
            <person name="Toyoda A."/>
            <person name="Takaki Y."/>
            <person name="Nishi S."/>
            <person name="Hori S."/>
            <person name="Arai W."/>
            <person name="Tsubouchi T."/>
            <person name="Morono Y."/>
            <person name="Uchiyama I."/>
            <person name="Ito T."/>
            <person name="Fujiyama A."/>
            <person name="Inagaki F."/>
            <person name="Takami H."/>
        </authorList>
    </citation>
    <scope>NUCLEOTIDE SEQUENCE</scope>
    <source>
        <strain evidence="1">Expedition CK06-06</strain>
    </source>
</reference>
<evidence type="ECO:0000313" key="1">
    <source>
        <dbReference type="EMBL" id="GAH70634.1"/>
    </source>
</evidence>
<protein>
    <submittedName>
        <fullName evidence="1">Uncharacterized protein</fullName>
    </submittedName>
</protein>
<gene>
    <name evidence="1" type="ORF">S03H2_45390</name>
</gene>